<feature type="region of interest" description="Disordered" evidence="1">
    <location>
        <begin position="90"/>
        <end position="131"/>
    </location>
</feature>
<proteinExistence type="predicted"/>
<sequence>MHKQFNLTARINYAQHKTAALSDMNSAEIEQVVRADLDIFGLPFPPSESICFVKRLNSLEFSWTTHSGSASQLHSLPQLEHIALEEYDPTPQQAECRAESPPKGVPSRSLLRRYSHSPSPMPDMRNGEDTSGQLSVLASRESLPAIKNNTVSIVVQLTQEYWDTRRDIVNAAARGRLAEQNLWDLGADIDAELSYGASQLLLAEQMELIEEERVKLHMTEKILEDVLRECETPVVVPELLKLVQAWDEEE</sequence>
<dbReference type="Proteomes" id="UP001219525">
    <property type="component" value="Unassembled WGS sequence"/>
</dbReference>
<dbReference type="AlphaFoldDB" id="A0AAD6VRK1"/>
<dbReference type="EMBL" id="JARJCW010000009">
    <property type="protein sequence ID" value="KAJ7220654.1"/>
    <property type="molecule type" value="Genomic_DNA"/>
</dbReference>
<accession>A0AAD6VRK1</accession>
<protein>
    <submittedName>
        <fullName evidence="2">Uncharacterized protein</fullName>
    </submittedName>
</protein>
<name>A0AAD6VRK1_9AGAR</name>
<keyword evidence="3" id="KW-1185">Reference proteome</keyword>
<organism evidence="2 3">
    <name type="scientific">Mycena pura</name>
    <dbReference type="NCBI Taxonomy" id="153505"/>
    <lineage>
        <taxon>Eukaryota</taxon>
        <taxon>Fungi</taxon>
        <taxon>Dikarya</taxon>
        <taxon>Basidiomycota</taxon>
        <taxon>Agaricomycotina</taxon>
        <taxon>Agaricomycetes</taxon>
        <taxon>Agaricomycetidae</taxon>
        <taxon>Agaricales</taxon>
        <taxon>Marasmiineae</taxon>
        <taxon>Mycenaceae</taxon>
        <taxon>Mycena</taxon>
    </lineage>
</organism>
<gene>
    <name evidence="2" type="ORF">GGX14DRAFT_559443</name>
</gene>
<evidence type="ECO:0000313" key="3">
    <source>
        <dbReference type="Proteomes" id="UP001219525"/>
    </source>
</evidence>
<evidence type="ECO:0000256" key="1">
    <source>
        <dbReference type="SAM" id="MobiDB-lite"/>
    </source>
</evidence>
<comment type="caution">
    <text evidence="2">The sequence shown here is derived from an EMBL/GenBank/DDBJ whole genome shotgun (WGS) entry which is preliminary data.</text>
</comment>
<evidence type="ECO:0000313" key="2">
    <source>
        <dbReference type="EMBL" id="KAJ7220654.1"/>
    </source>
</evidence>
<reference evidence="2" key="1">
    <citation type="submission" date="2023-03" db="EMBL/GenBank/DDBJ databases">
        <title>Massive genome expansion in bonnet fungi (Mycena s.s.) driven by repeated elements and novel gene families across ecological guilds.</title>
        <authorList>
            <consortium name="Lawrence Berkeley National Laboratory"/>
            <person name="Harder C.B."/>
            <person name="Miyauchi S."/>
            <person name="Viragh M."/>
            <person name="Kuo A."/>
            <person name="Thoen E."/>
            <person name="Andreopoulos B."/>
            <person name="Lu D."/>
            <person name="Skrede I."/>
            <person name="Drula E."/>
            <person name="Henrissat B."/>
            <person name="Morin E."/>
            <person name="Kohler A."/>
            <person name="Barry K."/>
            <person name="LaButti K."/>
            <person name="Morin E."/>
            <person name="Salamov A."/>
            <person name="Lipzen A."/>
            <person name="Mereny Z."/>
            <person name="Hegedus B."/>
            <person name="Baldrian P."/>
            <person name="Stursova M."/>
            <person name="Weitz H."/>
            <person name="Taylor A."/>
            <person name="Grigoriev I.V."/>
            <person name="Nagy L.G."/>
            <person name="Martin F."/>
            <person name="Kauserud H."/>
        </authorList>
    </citation>
    <scope>NUCLEOTIDE SEQUENCE</scope>
    <source>
        <strain evidence="2">9144</strain>
    </source>
</reference>